<feature type="compositionally biased region" description="Gly residues" evidence="1">
    <location>
        <begin position="137"/>
        <end position="148"/>
    </location>
</feature>
<keyword evidence="3" id="KW-1185">Reference proteome</keyword>
<protein>
    <submittedName>
        <fullName evidence="2">Uncharacterized protein</fullName>
    </submittedName>
</protein>
<accession>A9F464</accession>
<dbReference type="KEGG" id="scl:sce7510"/>
<gene>
    <name evidence="2" type="ordered locus">sce7510</name>
</gene>
<sequence length="205" mass="22203">MRQGSTASAMPPGRSGSFTPWRRVGRRRVASKATRAGRGTARRDGQQVLRRGRGDVADVGCTDGSYGIYGARGTVGAPGQGIGRRHRRVARQSDRARQRDRDDRRRPGRRRRRASARRPRRTGRRAGGPLGLFLQRGPGGDGGYGGPGRGGDSIDIATLDEDRLTVEGVTFTQGPPGKGGIRWDDQGEMMLGEDGVAVETLRFPR</sequence>
<name>A9F464_SORC5</name>
<evidence type="ECO:0000256" key="1">
    <source>
        <dbReference type="SAM" id="MobiDB-lite"/>
    </source>
</evidence>
<feature type="region of interest" description="Disordered" evidence="1">
    <location>
        <begin position="1"/>
        <end position="148"/>
    </location>
</feature>
<evidence type="ECO:0000313" key="2">
    <source>
        <dbReference type="EMBL" id="CAN97679.1"/>
    </source>
</evidence>
<feature type="compositionally biased region" description="Basic residues" evidence="1">
    <location>
        <begin position="106"/>
        <end position="124"/>
    </location>
</feature>
<proteinExistence type="predicted"/>
<dbReference type="Proteomes" id="UP000002139">
    <property type="component" value="Chromosome"/>
</dbReference>
<dbReference type="STRING" id="448385.sce7510"/>
<dbReference type="AlphaFoldDB" id="A9F464"/>
<organism evidence="2 3">
    <name type="scientific">Sorangium cellulosum (strain So ce56)</name>
    <name type="common">Polyangium cellulosum (strain So ce56)</name>
    <dbReference type="NCBI Taxonomy" id="448385"/>
    <lineage>
        <taxon>Bacteria</taxon>
        <taxon>Pseudomonadati</taxon>
        <taxon>Myxococcota</taxon>
        <taxon>Polyangia</taxon>
        <taxon>Polyangiales</taxon>
        <taxon>Polyangiaceae</taxon>
        <taxon>Sorangium</taxon>
    </lineage>
</organism>
<dbReference type="EMBL" id="AM746676">
    <property type="protein sequence ID" value="CAN97679.1"/>
    <property type="molecule type" value="Genomic_DNA"/>
</dbReference>
<dbReference type="HOGENOM" id="CLU_1336792_0_0_7"/>
<evidence type="ECO:0000313" key="3">
    <source>
        <dbReference type="Proteomes" id="UP000002139"/>
    </source>
</evidence>
<feature type="compositionally biased region" description="Basic and acidic residues" evidence="1">
    <location>
        <begin position="91"/>
        <end position="105"/>
    </location>
</feature>
<reference evidence="2 3" key="1">
    <citation type="journal article" date="2007" name="Nat. Biotechnol.">
        <title>Complete genome sequence of the myxobacterium Sorangium cellulosum.</title>
        <authorList>
            <person name="Schneiker S."/>
            <person name="Perlova O."/>
            <person name="Kaiser O."/>
            <person name="Gerth K."/>
            <person name="Alici A."/>
            <person name="Altmeyer M.O."/>
            <person name="Bartels D."/>
            <person name="Bekel T."/>
            <person name="Beyer S."/>
            <person name="Bode E."/>
            <person name="Bode H.B."/>
            <person name="Bolten C.J."/>
            <person name="Choudhuri J.V."/>
            <person name="Doss S."/>
            <person name="Elnakady Y.A."/>
            <person name="Frank B."/>
            <person name="Gaigalat L."/>
            <person name="Goesmann A."/>
            <person name="Groeger C."/>
            <person name="Gross F."/>
            <person name="Jelsbak L."/>
            <person name="Jelsbak L."/>
            <person name="Kalinowski J."/>
            <person name="Kegler C."/>
            <person name="Knauber T."/>
            <person name="Konietzny S."/>
            <person name="Kopp M."/>
            <person name="Krause L."/>
            <person name="Krug D."/>
            <person name="Linke B."/>
            <person name="Mahmud T."/>
            <person name="Martinez-Arias R."/>
            <person name="McHardy A.C."/>
            <person name="Merai M."/>
            <person name="Meyer F."/>
            <person name="Mormann S."/>
            <person name="Munoz-Dorado J."/>
            <person name="Perez J."/>
            <person name="Pradella S."/>
            <person name="Rachid S."/>
            <person name="Raddatz G."/>
            <person name="Rosenau F."/>
            <person name="Rueckert C."/>
            <person name="Sasse F."/>
            <person name="Scharfe M."/>
            <person name="Schuster S.C."/>
            <person name="Suen G."/>
            <person name="Treuner-Lange A."/>
            <person name="Velicer G.J."/>
            <person name="Vorholter F.-J."/>
            <person name="Weissman K.J."/>
            <person name="Welch R.D."/>
            <person name="Wenzel S.C."/>
            <person name="Whitworth D.E."/>
            <person name="Wilhelm S."/>
            <person name="Wittmann C."/>
            <person name="Bloecker H."/>
            <person name="Puehler A."/>
            <person name="Mueller R."/>
        </authorList>
    </citation>
    <scope>NUCLEOTIDE SEQUENCE [LARGE SCALE GENOMIC DNA]</scope>
    <source>
        <strain evidence="3">So ce56</strain>
    </source>
</reference>